<dbReference type="Proteomes" id="UP000317722">
    <property type="component" value="Unassembled WGS sequence"/>
</dbReference>
<keyword evidence="4" id="KW-0812">Transmembrane</keyword>
<dbReference type="InterPro" id="IPR004843">
    <property type="entry name" value="Calcineurin-like_PHP"/>
</dbReference>
<dbReference type="GO" id="GO:0046872">
    <property type="term" value="F:metal ion binding"/>
    <property type="evidence" value="ECO:0007669"/>
    <property type="project" value="UniProtKB-KW"/>
</dbReference>
<feature type="region of interest" description="Disordered" evidence="3">
    <location>
        <begin position="522"/>
        <end position="565"/>
    </location>
</feature>
<proteinExistence type="predicted"/>
<accession>A0A502CVY5</accession>
<feature type="region of interest" description="Disordered" evidence="3">
    <location>
        <begin position="1"/>
        <end position="25"/>
    </location>
</feature>
<protein>
    <submittedName>
        <fullName evidence="6">Metallophosphoesterase</fullName>
    </submittedName>
</protein>
<dbReference type="Gene3D" id="3.60.21.10">
    <property type="match status" value="1"/>
</dbReference>
<dbReference type="Pfam" id="PF00149">
    <property type="entry name" value="Metallophos"/>
    <property type="match status" value="1"/>
</dbReference>
<feature type="domain" description="Calcineurin-like phosphoesterase" evidence="5">
    <location>
        <begin position="265"/>
        <end position="435"/>
    </location>
</feature>
<feature type="transmembrane region" description="Helical" evidence="4">
    <location>
        <begin position="181"/>
        <end position="201"/>
    </location>
</feature>
<keyword evidence="1" id="KW-0479">Metal-binding</keyword>
<name>A0A502CVY5_9MICO</name>
<dbReference type="GO" id="GO:0016020">
    <property type="term" value="C:membrane"/>
    <property type="evidence" value="ECO:0007669"/>
    <property type="project" value="GOC"/>
</dbReference>
<dbReference type="AlphaFoldDB" id="A0A502CVY5"/>
<feature type="transmembrane region" description="Helical" evidence="4">
    <location>
        <begin position="33"/>
        <end position="58"/>
    </location>
</feature>
<dbReference type="InterPro" id="IPR029052">
    <property type="entry name" value="Metallo-depent_PP-like"/>
</dbReference>
<dbReference type="GO" id="GO:0008758">
    <property type="term" value="F:UDP-2,3-diacylglucosamine hydrolase activity"/>
    <property type="evidence" value="ECO:0007669"/>
    <property type="project" value="TreeGrafter"/>
</dbReference>
<sequence>MAKRRWSSSGAGYGGEVSTPPDSPHRWRRASRWLLRIGALVLLFVACNSGGVAATTLFPSSADTLNYGADLHLSLSPGDTSAIQSPTIFGDIRMDFGGVVPAPGVVANVHVKERITDLLARPNISVRSLQPGPLELERAARGGAIALGWRFAVGALVVALLALGGYAAWRRRAPRVRWSAVVASVWVASCLATFGVIGVTYQPERLDSFTTTGILGTVQRNADLLEGVETRAEQVTPYLKNLLALSAALQGKYAPQALDQPVAARLLLVSDIHGGNQYPLMKTIVTQERIDAVIDSGDLVNFGSATEAEAAGIFEGIASLGVPYLFVKGNHDGRTDVDRELLDRLAKVRNVVLLEPDAQTYAVESIHGVRIAGFNDPRWFGDDNTNNAAKQKPAAARFNAAMADQPVPDIVVSHEPAAAKDVARAGIRINGHMHVSQLEGSRIGVGTFTGGGPFSHFIAGDTADGGSGNKADAGELTGQPSAFDIATFGTDCRLASLTRYQFRNVIEGRPAYDDVTLINGSRIEDKAPDPAPPASEADATSTATPTRTCATTMEQTRERVTVAPR</sequence>
<evidence type="ECO:0000313" key="6">
    <source>
        <dbReference type="EMBL" id="TPG16973.1"/>
    </source>
</evidence>
<feature type="transmembrane region" description="Helical" evidence="4">
    <location>
        <begin position="147"/>
        <end position="169"/>
    </location>
</feature>
<dbReference type="PANTHER" id="PTHR31302">
    <property type="entry name" value="TRANSMEMBRANE PROTEIN WITH METALLOPHOSPHOESTERASE DOMAIN-RELATED"/>
    <property type="match status" value="1"/>
</dbReference>
<gene>
    <name evidence="6" type="ORF">EAH86_09300</name>
</gene>
<feature type="compositionally biased region" description="Basic and acidic residues" evidence="3">
    <location>
        <begin position="555"/>
        <end position="565"/>
    </location>
</feature>
<evidence type="ECO:0000256" key="2">
    <source>
        <dbReference type="ARBA" id="ARBA00022801"/>
    </source>
</evidence>
<evidence type="ECO:0000256" key="4">
    <source>
        <dbReference type="SAM" id="Phobius"/>
    </source>
</evidence>
<comment type="caution">
    <text evidence="6">The sequence shown here is derived from an EMBL/GenBank/DDBJ whole genome shotgun (WGS) entry which is preliminary data.</text>
</comment>
<feature type="compositionally biased region" description="Low complexity" evidence="3">
    <location>
        <begin position="534"/>
        <end position="552"/>
    </location>
</feature>
<dbReference type="EMBL" id="RCZM01000003">
    <property type="protein sequence ID" value="TPG16973.1"/>
    <property type="molecule type" value="Genomic_DNA"/>
</dbReference>
<dbReference type="SUPFAM" id="SSF56300">
    <property type="entry name" value="Metallo-dependent phosphatases"/>
    <property type="match status" value="1"/>
</dbReference>
<organism evidence="6 7">
    <name type="scientific">Pedococcus bigeumensis</name>
    <dbReference type="NCBI Taxonomy" id="433644"/>
    <lineage>
        <taxon>Bacteria</taxon>
        <taxon>Bacillati</taxon>
        <taxon>Actinomycetota</taxon>
        <taxon>Actinomycetes</taxon>
        <taxon>Micrococcales</taxon>
        <taxon>Intrasporangiaceae</taxon>
        <taxon>Pedococcus</taxon>
    </lineage>
</organism>
<keyword evidence="7" id="KW-1185">Reference proteome</keyword>
<evidence type="ECO:0000259" key="5">
    <source>
        <dbReference type="Pfam" id="PF00149"/>
    </source>
</evidence>
<reference evidence="6 7" key="1">
    <citation type="journal article" date="2019" name="Environ. Microbiol.">
        <title>Species interactions and distinct microbial communities in high Arctic permafrost affected cryosols are associated with the CH4 and CO2 gas fluxes.</title>
        <authorList>
            <person name="Altshuler I."/>
            <person name="Hamel J."/>
            <person name="Turney S."/>
            <person name="Magnuson E."/>
            <person name="Levesque R."/>
            <person name="Greer C."/>
            <person name="Whyte L.G."/>
        </authorList>
    </citation>
    <scope>NUCLEOTIDE SEQUENCE [LARGE SCALE GENOMIC DNA]</scope>
    <source>
        <strain evidence="6 7">S9.3A</strain>
    </source>
</reference>
<evidence type="ECO:0000256" key="3">
    <source>
        <dbReference type="SAM" id="MobiDB-lite"/>
    </source>
</evidence>
<evidence type="ECO:0000256" key="1">
    <source>
        <dbReference type="ARBA" id="ARBA00022723"/>
    </source>
</evidence>
<dbReference type="PANTHER" id="PTHR31302:SF31">
    <property type="entry name" value="PHOSPHODIESTERASE YAEI"/>
    <property type="match status" value="1"/>
</dbReference>
<dbReference type="InterPro" id="IPR051158">
    <property type="entry name" value="Metallophosphoesterase_sf"/>
</dbReference>
<keyword evidence="2" id="KW-0378">Hydrolase</keyword>
<dbReference type="GO" id="GO:0009245">
    <property type="term" value="P:lipid A biosynthetic process"/>
    <property type="evidence" value="ECO:0007669"/>
    <property type="project" value="TreeGrafter"/>
</dbReference>
<evidence type="ECO:0000313" key="7">
    <source>
        <dbReference type="Proteomes" id="UP000317722"/>
    </source>
</evidence>
<keyword evidence="4" id="KW-0472">Membrane</keyword>
<keyword evidence="4" id="KW-1133">Transmembrane helix</keyword>